<dbReference type="InterPro" id="IPR027417">
    <property type="entry name" value="P-loop_NTPase"/>
</dbReference>
<name>A0A4U6D8B3_9BACT</name>
<comment type="similarity">
    <text evidence="1">Belongs to the ABC transporter superfamily.</text>
</comment>
<dbReference type="PANTHER" id="PTHR43335">
    <property type="entry name" value="ABC TRANSPORTER, ATP-BINDING PROTEIN"/>
    <property type="match status" value="1"/>
</dbReference>
<sequence length="318" mass="35110">MHHHLNTDMQNTEELIIETSHVSFGFSKGQNALNDVNLQIPKGAIYGFLGPNGAGKTTTIRILLNLLKPSNGYVNLFGKRVTGTSNNLFSRIGSLIETPSLYEHLTGLDNLLITANIRNIPKSRVTEVLEIVGLSSYGGMHVKKYSLGMKQRLGLAIALLPSPDLLILDEPTNGLDPTGIIEIRELLLLLCKERGVTILISSHLLAEIEKLVSHVGILNQGKMLFQGSFKNLQQIREEKSIIEIDTDQNDRAINLLLENNHPVSQGKEFLEVKFLNICQLSAITSLLVIAGLAIYRMQLIESSLEQTFLSIINKTGQP</sequence>
<dbReference type="AlphaFoldDB" id="A0A4U6D8B3"/>
<dbReference type="InterPro" id="IPR003439">
    <property type="entry name" value="ABC_transporter-like_ATP-bd"/>
</dbReference>
<dbReference type="GO" id="GO:0005524">
    <property type="term" value="F:ATP binding"/>
    <property type="evidence" value="ECO:0007669"/>
    <property type="project" value="UniProtKB-KW"/>
</dbReference>
<dbReference type="GO" id="GO:0016887">
    <property type="term" value="F:ATP hydrolysis activity"/>
    <property type="evidence" value="ECO:0007669"/>
    <property type="project" value="InterPro"/>
</dbReference>
<evidence type="ECO:0000256" key="4">
    <source>
        <dbReference type="ARBA" id="ARBA00022840"/>
    </source>
</evidence>
<dbReference type="Pfam" id="PF00005">
    <property type="entry name" value="ABC_tran"/>
    <property type="match status" value="1"/>
</dbReference>
<comment type="caution">
    <text evidence="6">The sequence shown here is derived from an EMBL/GenBank/DDBJ whole genome shotgun (WGS) entry which is preliminary data.</text>
</comment>
<evidence type="ECO:0000256" key="1">
    <source>
        <dbReference type="ARBA" id="ARBA00005417"/>
    </source>
</evidence>
<evidence type="ECO:0000256" key="3">
    <source>
        <dbReference type="ARBA" id="ARBA00022741"/>
    </source>
</evidence>
<keyword evidence="2" id="KW-0813">Transport</keyword>
<dbReference type="PROSITE" id="PS00211">
    <property type="entry name" value="ABC_TRANSPORTER_1"/>
    <property type="match status" value="1"/>
</dbReference>
<dbReference type="EMBL" id="SZVO01000001">
    <property type="protein sequence ID" value="TKT93702.1"/>
    <property type="molecule type" value="Genomic_DNA"/>
</dbReference>
<protein>
    <submittedName>
        <fullName evidence="6">ATP-binding cassette domain-containing protein</fullName>
    </submittedName>
</protein>
<organism evidence="6 7">
    <name type="scientific">Dyadobacter frigoris</name>
    <dbReference type="NCBI Taxonomy" id="2576211"/>
    <lineage>
        <taxon>Bacteria</taxon>
        <taxon>Pseudomonadati</taxon>
        <taxon>Bacteroidota</taxon>
        <taxon>Cytophagia</taxon>
        <taxon>Cytophagales</taxon>
        <taxon>Spirosomataceae</taxon>
        <taxon>Dyadobacter</taxon>
    </lineage>
</organism>
<dbReference type="OrthoDB" id="9808363at2"/>
<evidence type="ECO:0000313" key="7">
    <source>
        <dbReference type="Proteomes" id="UP000304900"/>
    </source>
</evidence>
<reference evidence="6 7" key="1">
    <citation type="submission" date="2019-05" db="EMBL/GenBank/DDBJ databases">
        <title>Dyadobacter AR-3-8 sp. nov., isolated from arctic soil.</title>
        <authorList>
            <person name="Chaudhary D.K."/>
        </authorList>
    </citation>
    <scope>NUCLEOTIDE SEQUENCE [LARGE SCALE GENOMIC DNA]</scope>
    <source>
        <strain evidence="6 7">AR-3-8</strain>
    </source>
</reference>
<dbReference type="Proteomes" id="UP000304900">
    <property type="component" value="Unassembled WGS sequence"/>
</dbReference>
<dbReference type="PROSITE" id="PS50893">
    <property type="entry name" value="ABC_TRANSPORTER_2"/>
    <property type="match status" value="1"/>
</dbReference>
<gene>
    <name evidence="6" type="ORF">FDK13_00375</name>
</gene>
<evidence type="ECO:0000259" key="5">
    <source>
        <dbReference type="PROSITE" id="PS50893"/>
    </source>
</evidence>
<keyword evidence="7" id="KW-1185">Reference proteome</keyword>
<feature type="domain" description="ABC transporter" evidence="5">
    <location>
        <begin position="17"/>
        <end position="245"/>
    </location>
</feature>
<dbReference type="SMART" id="SM00382">
    <property type="entry name" value="AAA"/>
    <property type="match status" value="1"/>
</dbReference>
<dbReference type="SUPFAM" id="SSF52540">
    <property type="entry name" value="P-loop containing nucleoside triphosphate hydrolases"/>
    <property type="match status" value="1"/>
</dbReference>
<evidence type="ECO:0000256" key="2">
    <source>
        <dbReference type="ARBA" id="ARBA00022448"/>
    </source>
</evidence>
<dbReference type="PANTHER" id="PTHR43335:SF4">
    <property type="entry name" value="ABC TRANSPORTER, ATP-BINDING PROTEIN"/>
    <property type="match status" value="1"/>
</dbReference>
<proteinExistence type="inferred from homology"/>
<dbReference type="Gene3D" id="3.40.50.300">
    <property type="entry name" value="P-loop containing nucleotide triphosphate hydrolases"/>
    <property type="match status" value="1"/>
</dbReference>
<keyword evidence="3" id="KW-0547">Nucleotide-binding</keyword>
<evidence type="ECO:0000313" key="6">
    <source>
        <dbReference type="EMBL" id="TKT93702.1"/>
    </source>
</evidence>
<dbReference type="InterPro" id="IPR017871">
    <property type="entry name" value="ABC_transporter-like_CS"/>
</dbReference>
<keyword evidence="4 6" id="KW-0067">ATP-binding</keyword>
<accession>A0A4U6D8B3</accession>
<dbReference type="InterPro" id="IPR003593">
    <property type="entry name" value="AAA+_ATPase"/>
</dbReference>